<gene>
    <name evidence="1" type="ordered locus">Trebr_1371</name>
</gene>
<dbReference type="OrthoDB" id="368436at2"/>
<dbReference type="STRING" id="906968.Trebr_1371"/>
<evidence type="ECO:0000313" key="2">
    <source>
        <dbReference type="Proteomes" id="UP000006546"/>
    </source>
</evidence>
<dbReference type="Proteomes" id="UP000006546">
    <property type="component" value="Chromosome"/>
</dbReference>
<protein>
    <recommendedName>
        <fullName evidence="3">Band 7 domain-containing protein</fullName>
    </recommendedName>
</protein>
<accession>F4LMP8</accession>
<evidence type="ECO:0008006" key="3">
    <source>
        <dbReference type="Google" id="ProtNLM"/>
    </source>
</evidence>
<organism evidence="1 2">
    <name type="scientific">Treponema brennaborense (strain DSM 12168 / CIP 105900 / DD5/3)</name>
    <dbReference type="NCBI Taxonomy" id="906968"/>
    <lineage>
        <taxon>Bacteria</taxon>
        <taxon>Pseudomonadati</taxon>
        <taxon>Spirochaetota</taxon>
        <taxon>Spirochaetia</taxon>
        <taxon>Spirochaetales</taxon>
        <taxon>Treponemataceae</taxon>
        <taxon>Treponema</taxon>
    </lineage>
</organism>
<proteinExistence type="predicted"/>
<dbReference type="KEGG" id="tbe:Trebr_1371"/>
<keyword evidence="2" id="KW-1185">Reference proteome</keyword>
<name>F4LMP8_TREBD</name>
<dbReference type="RefSeq" id="WP_013758500.1">
    <property type="nucleotide sequence ID" value="NC_015500.1"/>
</dbReference>
<dbReference type="eggNOG" id="ENOG50347X1">
    <property type="taxonomic scope" value="Bacteria"/>
</dbReference>
<dbReference type="AlphaFoldDB" id="F4LMP8"/>
<sequence length="278" mass="30669">MKKAIVSLVILLLAAGTVFYFGWIQFSVPVGSCGVMISKTGGVHSEPIRAGTFTWRWERLLPTNTQLRTFSLAPLSVTETVSGTLPSADVYRIQLAEKPDFSYSITFRTTARIKPETVVSLVERNDIREQAELDEYVRTQINRFNAAAAELILGKTQEDPHTFVVQAISSDELIAGTNAATAFPDVEITSVSVQDVKVPDAGLYLLAKTAFTEYQRQVNEKLAAQIDKKVSVIFEDNRQFENLVTMGKILTEYPVLVTYLAANGNDIGKALSAIEAER</sequence>
<dbReference type="EMBL" id="CP002696">
    <property type="protein sequence ID" value="AEE16795.1"/>
    <property type="molecule type" value="Genomic_DNA"/>
</dbReference>
<evidence type="ECO:0000313" key="1">
    <source>
        <dbReference type="EMBL" id="AEE16795.1"/>
    </source>
</evidence>
<reference evidence="2" key="1">
    <citation type="submission" date="2011-04" db="EMBL/GenBank/DDBJ databases">
        <title>The complete genome of Treponema brennaborense DSM 12168.</title>
        <authorList>
            <person name="Lucas S."/>
            <person name="Han J."/>
            <person name="Lapidus A."/>
            <person name="Bruce D."/>
            <person name="Goodwin L."/>
            <person name="Pitluck S."/>
            <person name="Peters L."/>
            <person name="Kyrpides N."/>
            <person name="Mavromatis K."/>
            <person name="Ivanova N."/>
            <person name="Mikhailova N."/>
            <person name="Pagani I."/>
            <person name="Teshima H."/>
            <person name="Detter J.C."/>
            <person name="Tapia R."/>
            <person name="Han C."/>
            <person name="Land M."/>
            <person name="Hauser L."/>
            <person name="Markowitz V."/>
            <person name="Cheng J.-F."/>
            <person name="Hugenholtz P."/>
            <person name="Woyke T."/>
            <person name="Wu D."/>
            <person name="Gronow S."/>
            <person name="Wellnitz S."/>
            <person name="Brambilla E."/>
            <person name="Klenk H.-P."/>
            <person name="Eisen J.A."/>
        </authorList>
    </citation>
    <scope>NUCLEOTIDE SEQUENCE [LARGE SCALE GENOMIC DNA]</scope>
    <source>
        <strain evidence="2">DSM 12168 / CIP 105900 / DD5/3</strain>
    </source>
</reference>
<dbReference type="HOGENOM" id="CLU_1015418_0_0_12"/>